<dbReference type="Proteomes" id="UP000325313">
    <property type="component" value="Unassembled WGS sequence"/>
</dbReference>
<gene>
    <name evidence="2" type="ORF">PGTUg99_025446</name>
    <name evidence="3" type="ORF">PGTUg99_037232</name>
</gene>
<organism evidence="3 4">
    <name type="scientific">Puccinia graminis f. sp. tritici</name>
    <dbReference type="NCBI Taxonomy" id="56615"/>
    <lineage>
        <taxon>Eukaryota</taxon>
        <taxon>Fungi</taxon>
        <taxon>Dikarya</taxon>
        <taxon>Basidiomycota</taxon>
        <taxon>Pucciniomycotina</taxon>
        <taxon>Pucciniomycetes</taxon>
        <taxon>Pucciniales</taxon>
        <taxon>Pucciniaceae</taxon>
        <taxon>Puccinia</taxon>
    </lineage>
</organism>
<evidence type="ECO:0000313" key="3">
    <source>
        <dbReference type="EMBL" id="KAA1136700.1"/>
    </source>
</evidence>
<evidence type="ECO:0000313" key="2">
    <source>
        <dbReference type="EMBL" id="KAA1126118.1"/>
    </source>
</evidence>
<sequence>MLCSKSPFLFVALYILQAVQLALSAEEVLGIENVTPQIMNPKSTNCVNIIDTPGSLSEHSKHENLGEAMHGVISTPVDLASEKQDSLDKSMEDRVKNLIKNLKANVMEELEAVINHLQQFHNYLASSIEESEKTIKDPQNLVKSKPSEKENLFDGYEDSKITVVPIGSAINLNMKLSSTTYVKDIIEAKVIPIWKYLQAKSIGLKYEPQEKEPETKLNFLKSLFNLGDYIYKNDLLSQEEMKEIEIFKPSIVVKLFKLNIDLLISTKGKDLFGSPHWVAPHIKQLIKNPELKHMQRSIKGLGEQHQSFTEYLTLKSIIANHRLLCPDGYDDYAGLISFWGLFVKERFMKDEENCLLEQSDNFKFIHWGL</sequence>
<evidence type="ECO:0000313" key="4">
    <source>
        <dbReference type="Proteomes" id="UP000325313"/>
    </source>
</evidence>
<feature type="signal peptide" evidence="1">
    <location>
        <begin position="1"/>
        <end position="24"/>
    </location>
</feature>
<dbReference type="EMBL" id="VDEP01000173">
    <property type="protein sequence ID" value="KAA1126118.1"/>
    <property type="molecule type" value="Genomic_DNA"/>
</dbReference>
<evidence type="ECO:0000256" key="1">
    <source>
        <dbReference type="SAM" id="SignalP"/>
    </source>
</evidence>
<proteinExistence type="predicted"/>
<feature type="chain" id="PRO_5036138332" evidence="1">
    <location>
        <begin position="25"/>
        <end position="369"/>
    </location>
</feature>
<dbReference type="EMBL" id="VDEP01000035">
    <property type="protein sequence ID" value="KAA1136700.1"/>
    <property type="molecule type" value="Genomic_DNA"/>
</dbReference>
<accession>A0A5B0SG26</accession>
<keyword evidence="1" id="KW-0732">Signal</keyword>
<reference evidence="3 4" key="1">
    <citation type="submission" date="2019-05" db="EMBL/GenBank/DDBJ databases">
        <title>Emergence of the Ug99 lineage of the wheat stem rust pathogen through somatic hybridization.</title>
        <authorList>
            <person name="Li F."/>
            <person name="Upadhyaya N.M."/>
            <person name="Sperschneider J."/>
            <person name="Matny O."/>
            <person name="Nguyen-Phuc H."/>
            <person name="Mago R."/>
            <person name="Raley C."/>
            <person name="Miller M.E."/>
            <person name="Silverstein K.A.T."/>
            <person name="Henningsen E."/>
            <person name="Hirsch C.D."/>
            <person name="Visser B."/>
            <person name="Pretorius Z.A."/>
            <person name="Steffenson B.J."/>
            <person name="Schwessinger B."/>
            <person name="Dodds P.N."/>
            <person name="Figueroa M."/>
        </authorList>
    </citation>
    <scope>NUCLEOTIDE SEQUENCE [LARGE SCALE GENOMIC DNA]</scope>
    <source>
        <strain evidence="3 4">Ug99</strain>
    </source>
</reference>
<protein>
    <submittedName>
        <fullName evidence="3">Uncharacterized protein</fullName>
    </submittedName>
</protein>
<name>A0A5B0SG26_PUCGR</name>
<dbReference type="AlphaFoldDB" id="A0A5B0SG26"/>
<comment type="caution">
    <text evidence="3">The sequence shown here is derived from an EMBL/GenBank/DDBJ whole genome shotgun (WGS) entry which is preliminary data.</text>
</comment>